<dbReference type="EMBL" id="WUEY01000030">
    <property type="protein sequence ID" value="NEI74431.1"/>
    <property type="molecule type" value="Genomic_DNA"/>
</dbReference>
<dbReference type="InterPro" id="IPR000515">
    <property type="entry name" value="MetI-like"/>
</dbReference>
<dbReference type="GO" id="GO:0005886">
    <property type="term" value="C:plasma membrane"/>
    <property type="evidence" value="ECO:0007669"/>
    <property type="project" value="UniProtKB-SubCell"/>
</dbReference>
<dbReference type="CDD" id="cd06261">
    <property type="entry name" value="TM_PBP2"/>
    <property type="match status" value="1"/>
</dbReference>
<dbReference type="SUPFAM" id="SSF161098">
    <property type="entry name" value="MetI-like"/>
    <property type="match status" value="1"/>
</dbReference>
<dbReference type="AlphaFoldDB" id="A0A6L9UGH8"/>
<keyword evidence="4 7" id="KW-0812">Transmembrane</keyword>
<feature type="transmembrane region" description="Helical" evidence="7">
    <location>
        <begin position="134"/>
        <end position="159"/>
    </location>
</feature>
<sequence length="311" mass="34228">MLRFLFRRLMLLIPVVLGAATLTFLLMHLTPGDPARTYLGEHATPEAIAALKQQWGLDQPLAIQYLRFLRDLVTGELGQSMFFREPIVDLLATRLPPTLLLMLMSALLSLVIAVPLAAWNAVKPNGLSDVVVRILTAIFQGTPIFFIATVFIVMFAIRLKIFPVAGYGKTMWTHIVSLFLPALSLALGIVPVLMRSLRTALIDALNSEYVNFARAKGLRSSTIWLHYALRNASISGLSILSIQIGFLAGGSLVVENVFAIPGMGTFLMKGILNRDFPVVQASALVFALLVLLVYLLTDIAYTLLDPRVRLK</sequence>
<evidence type="ECO:0000256" key="6">
    <source>
        <dbReference type="ARBA" id="ARBA00023136"/>
    </source>
</evidence>
<comment type="subcellular location">
    <subcellularLocation>
        <location evidence="1 7">Cell membrane</location>
        <topology evidence="1 7">Multi-pass membrane protein</topology>
    </subcellularLocation>
</comment>
<dbReference type="PANTHER" id="PTHR43163">
    <property type="entry name" value="DIPEPTIDE TRANSPORT SYSTEM PERMEASE PROTEIN DPPB-RELATED"/>
    <property type="match status" value="1"/>
</dbReference>
<dbReference type="InterPro" id="IPR035906">
    <property type="entry name" value="MetI-like_sf"/>
</dbReference>
<organism evidence="9 10">
    <name type="scientific">Rhizobium lusitanum</name>
    <dbReference type="NCBI Taxonomy" id="293958"/>
    <lineage>
        <taxon>Bacteria</taxon>
        <taxon>Pseudomonadati</taxon>
        <taxon>Pseudomonadota</taxon>
        <taxon>Alphaproteobacteria</taxon>
        <taxon>Hyphomicrobiales</taxon>
        <taxon>Rhizobiaceae</taxon>
        <taxon>Rhizobium/Agrobacterium group</taxon>
        <taxon>Rhizobium</taxon>
    </lineage>
</organism>
<evidence type="ECO:0000256" key="1">
    <source>
        <dbReference type="ARBA" id="ARBA00004651"/>
    </source>
</evidence>
<keyword evidence="5 7" id="KW-1133">Transmembrane helix</keyword>
<dbReference type="RefSeq" id="WP_163993695.1">
    <property type="nucleotide sequence ID" value="NZ_WUEY01000030.1"/>
</dbReference>
<feature type="transmembrane region" description="Helical" evidence="7">
    <location>
        <begin position="99"/>
        <end position="122"/>
    </location>
</feature>
<keyword evidence="6 7" id="KW-0472">Membrane</keyword>
<evidence type="ECO:0000313" key="10">
    <source>
        <dbReference type="Proteomes" id="UP000483035"/>
    </source>
</evidence>
<evidence type="ECO:0000259" key="8">
    <source>
        <dbReference type="PROSITE" id="PS50928"/>
    </source>
</evidence>
<evidence type="ECO:0000256" key="4">
    <source>
        <dbReference type="ARBA" id="ARBA00022692"/>
    </source>
</evidence>
<dbReference type="Gene3D" id="1.10.3720.10">
    <property type="entry name" value="MetI-like"/>
    <property type="match status" value="1"/>
</dbReference>
<dbReference type="InterPro" id="IPR045621">
    <property type="entry name" value="BPD_transp_1_N"/>
</dbReference>
<dbReference type="Pfam" id="PF19300">
    <property type="entry name" value="BPD_transp_1_N"/>
    <property type="match status" value="1"/>
</dbReference>
<feature type="transmembrane region" description="Helical" evidence="7">
    <location>
        <begin position="281"/>
        <end position="304"/>
    </location>
</feature>
<dbReference type="Proteomes" id="UP000483035">
    <property type="component" value="Unassembled WGS sequence"/>
</dbReference>
<evidence type="ECO:0000256" key="2">
    <source>
        <dbReference type="ARBA" id="ARBA00022448"/>
    </source>
</evidence>
<dbReference type="Pfam" id="PF00528">
    <property type="entry name" value="BPD_transp_1"/>
    <property type="match status" value="1"/>
</dbReference>
<name>A0A6L9UGH8_9HYPH</name>
<comment type="similarity">
    <text evidence="7">Belongs to the binding-protein-dependent transport system permease family.</text>
</comment>
<evidence type="ECO:0000256" key="3">
    <source>
        <dbReference type="ARBA" id="ARBA00022475"/>
    </source>
</evidence>
<dbReference type="PROSITE" id="PS50928">
    <property type="entry name" value="ABC_TM1"/>
    <property type="match status" value="1"/>
</dbReference>
<keyword evidence="3" id="KW-1003">Cell membrane</keyword>
<proteinExistence type="inferred from homology"/>
<evidence type="ECO:0000256" key="7">
    <source>
        <dbReference type="RuleBase" id="RU363032"/>
    </source>
</evidence>
<comment type="caution">
    <text evidence="9">The sequence shown here is derived from an EMBL/GenBank/DDBJ whole genome shotgun (WGS) entry which is preliminary data.</text>
</comment>
<protein>
    <submittedName>
        <fullName evidence="9">ABC transporter permease subunit</fullName>
    </submittedName>
</protein>
<feature type="transmembrane region" description="Helical" evidence="7">
    <location>
        <begin position="9"/>
        <end position="29"/>
    </location>
</feature>
<gene>
    <name evidence="9" type="ORF">GR212_33300</name>
</gene>
<feature type="domain" description="ABC transmembrane type-1" evidence="8">
    <location>
        <begin position="95"/>
        <end position="297"/>
    </location>
</feature>
<accession>A0A6L9UGH8</accession>
<feature type="transmembrane region" description="Helical" evidence="7">
    <location>
        <begin position="237"/>
        <end position="261"/>
    </location>
</feature>
<evidence type="ECO:0000313" key="9">
    <source>
        <dbReference type="EMBL" id="NEI74431.1"/>
    </source>
</evidence>
<reference evidence="9 10" key="1">
    <citation type="submission" date="2019-12" db="EMBL/GenBank/DDBJ databases">
        <title>Rhizobium genotypes associated with high levels of biological nitrogen fixation by grain legumes in a temperate-maritime cropping system.</title>
        <authorList>
            <person name="Maluk M."/>
            <person name="Francesc Ferrando Molina F."/>
            <person name="Lopez Del Egido L."/>
            <person name="Lafos M."/>
            <person name="Langarica-Fuentes A."/>
            <person name="Gebre Yohannes G."/>
            <person name="Young M.W."/>
            <person name="Martin P."/>
            <person name="Gantlett R."/>
            <person name="Kenicer G."/>
            <person name="Hawes C."/>
            <person name="Begg G.S."/>
            <person name="Quilliam R.S."/>
            <person name="Squire G.R."/>
            <person name="Poole P.S."/>
            <person name="Young P.W."/>
            <person name="Iannetta P.M."/>
            <person name="James E.K."/>
        </authorList>
    </citation>
    <scope>NUCLEOTIDE SEQUENCE [LARGE SCALE GENOMIC DNA]</scope>
    <source>
        <strain evidence="9 10">JHI1118</strain>
    </source>
</reference>
<feature type="transmembrane region" description="Helical" evidence="7">
    <location>
        <begin position="171"/>
        <end position="193"/>
    </location>
</feature>
<dbReference type="GO" id="GO:0055085">
    <property type="term" value="P:transmembrane transport"/>
    <property type="evidence" value="ECO:0007669"/>
    <property type="project" value="InterPro"/>
</dbReference>
<keyword evidence="2 7" id="KW-0813">Transport</keyword>
<dbReference type="PANTHER" id="PTHR43163:SF6">
    <property type="entry name" value="DIPEPTIDE TRANSPORT SYSTEM PERMEASE PROTEIN DPPB-RELATED"/>
    <property type="match status" value="1"/>
</dbReference>
<evidence type="ECO:0000256" key="5">
    <source>
        <dbReference type="ARBA" id="ARBA00022989"/>
    </source>
</evidence>